<name>M7TTV7_EUTLA</name>
<dbReference type="KEGG" id="ela:UCREL1_2878"/>
<dbReference type="HOGENOM" id="CLU_852666_0_0_1"/>
<dbReference type="PROSITE" id="PS51892">
    <property type="entry name" value="SUBTILASE"/>
    <property type="match status" value="1"/>
</dbReference>
<keyword evidence="2 7" id="KW-0645">Protease</keyword>
<proteinExistence type="inferred from homology"/>
<dbReference type="SUPFAM" id="SSF52743">
    <property type="entry name" value="Subtilisin-like"/>
    <property type="match status" value="1"/>
</dbReference>
<protein>
    <submittedName>
        <fullName evidence="7">Putative intracellular serine protease protein</fullName>
    </submittedName>
</protein>
<keyword evidence="4" id="KW-0720">Serine protease</keyword>
<evidence type="ECO:0000256" key="1">
    <source>
        <dbReference type="ARBA" id="ARBA00011073"/>
    </source>
</evidence>
<organism evidence="7 8">
    <name type="scientific">Eutypa lata (strain UCR-EL1)</name>
    <name type="common">Grapevine dieback disease fungus</name>
    <name type="synonym">Eutypa armeniacae</name>
    <dbReference type="NCBI Taxonomy" id="1287681"/>
    <lineage>
        <taxon>Eukaryota</taxon>
        <taxon>Fungi</taxon>
        <taxon>Dikarya</taxon>
        <taxon>Ascomycota</taxon>
        <taxon>Pezizomycotina</taxon>
        <taxon>Sordariomycetes</taxon>
        <taxon>Xylariomycetidae</taxon>
        <taxon>Xylariales</taxon>
        <taxon>Diatrypaceae</taxon>
        <taxon>Eutypa</taxon>
    </lineage>
</organism>
<feature type="domain" description="Peptidase S8/S53" evidence="6">
    <location>
        <begin position="43"/>
        <end position="235"/>
    </location>
</feature>
<evidence type="ECO:0000313" key="7">
    <source>
        <dbReference type="EMBL" id="EMR70095.1"/>
    </source>
</evidence>
<dbReference type="GO" id="GO:0006508">
    <property type="term" value="P:proteolysis"/>
    <property type="evidence" value="ECO:0007669"/>
    <property type="project" value="UniProtKB-KW"/>
</dbReference>
<evidence type="ECO:0000256" key="3">
    <source>
        <dbReference type="ARBA" id="ARBA00022801"/>
    </source>
</evidence>
<keyword evidence="3" id="KW-0378">Hydrolase</keyword>
<dbReference type="PRINTS" id="PR00723">
    <property type="entry name" value="SUBTILISIN"/>
</dbReference>
<evidence type="ECO:0000256" key="4">
    <source>
        <dbReference type="ARBA" id="ARBA00022825"/>
    </source>
</evidence>
<dbReference type="Gene3D" id="3.40.50.200">
    <property type="entry name" value="Peptidase S8/S53 domain"/>
    <property type="match status" value="1"/>
</dbReference>
<keyword evidence="8" id="KW-1185">Reference proteome</keyword>
<evidence type="ECO:0000256" key="5">
    <source>
        <dbReference type="PROSITE-ProRule" id="PRU01240"/>
    </source>
</evidence>
<dbReference type="PROSITE" id="PS00138">
    <property type="entry name" value="SUBTILASE_SER"/>
    <property type="match status" value="1"/>
</dbReference>
<dbReference type="InterPro" id="IPR015500">
    <property type="entry name" value="Peptidase_S8_subtilisin-rel"/>
</dbReference>
<dbReference type="AlphaFoldDB" id="M7TTV7"/>
<reference evidence="8" key="1">
    <citation type="journal article" date="2013" name="Genome Announc.">
        <title>Draft genome sequence of the grapevine dieback fungus Eutypa lata UCR-EL1.</title>
        <authorList>
            <person name="Blanco-Ulate B."/>
            <person name="Rolshausen P.E."/>
            <person name="Cantu D."/>
        </authorList>
    </citation>
    <scope>NUCLEOTIDE SEQUENCE [LARGE SCALE GENOMIC DNA]</scope>
    <source>
        <strain evidence="8">UCR-EL1</strain>
    </source>
</reference>
<dbReference type="InterPro" id="IPR000209">
    <property type="entry name" value="Peptidase_S8/S53_dom"/>
</dbReference>
<dbReference type="eggNOG" id="KOG4266">
    <property type="taxonomic scope" value="Eukaryota"/>
</dbReference>
<dbReference type="PANTHER" id="PTHR43806">
    <property type="entry name" value="PEPTIDASE S8"/>
    <property type="match status" value="1"/>
</dbReference>
<comment type="caution">
    <text evidence="5">Lacks conserved residue(s) required for the propagation of feature annotation.</text>
</comment>
<dbReference type="InterPro" id="IPR036852">
    <property type="entry name" value="Peptidase_S8/S53_dom_sf"/>
</dbReference>
<sequence>MDQINLWDKGRVTFMNGANPRIKKRKDFLDPDGSNKCRDHDGNGTHCIGVLRRVAPEADIYVARVATSRQEGPSVNAVIEAISYAQAHWDVDIISLSFGFEEWVTPLERAIRAALDGSKTLFLAATLSSNYGTSRAMAFPARMPDVISLHAADYSGQAAGASPTVEYGKNLTILGVDVVSAWITPPPPPSSSSDLFAAAASTRKNGQTATTHAMTGTSVATPVAAGVAALVLEFAGQRDLDDPETDRVLQKLGPFLRRQHGMNSVFRAMAVPTGAGEFLNIVPWNLLRAETGSGSGSDSDNETLGRRMAAFALRSVIKNAFGQLIE</sequence>
<evidence type="ECO:0000313" key="8">
    <source>
        <dbReference type="Proteomes" id="UP000012174"/>
    </source>
</evidence>
<dbReference type="OMA" id="ERRIRNC"/>
<evidence type="ECO:0000256" key="2">
    <source>
        <dbReference type="ARBA" id="ARBA00022670"/>
    </source>
</evidence>
<dbReference type="Pfam" id="PF00082">
    <property type="entry name" value="Peptidase_S8"/>
    <property type="match status" value="1"/>
</dbReference>
<evidence type="ECO:0000259" key="6">
    <source>
        <dbReference type="Pfam" id="PF00082"/>
    </source>
</evidence>
<accession>M7TTV7</accession>
<dbReference type="OrthoDB" id="206201at2759"/>
<dbReference type="InterPro" id="IPR050131">
    <property type="entry name" value="Peptidase_S8_subtilisin-like"/>
</dbReference>
<dbReference type="PANTHER" id="PTHR43806:SF11">
    <property type="entry name" value="CEREVISIN-RELATED"/>
    <property type="match status" value="1"/>
</dbReference>
<dbReference type="EMBL" id="KB705969">
    <property type="protein sequence ID" value="EMR70095.1"/>
    <property type="molecule type" value="Genomic_DNA"/>
</dbReference>
<comment type="similarity">
    <text evidence="1 5">Belongs to the peptidase S8 family.</text>
</comment>
<dbReference type="InterPro" id="IPR023828">
    <property type="entry name" value="Peptidase_S8_Ser-AS"/>
</dbReference>
<gene>
    <name evidence="7" type="ORF">UCREL1_2878</name>
</gene>
<dbReference type="Proteomes" id="UP000012174">
    <property type="component" value="Unassembled WGS sequence"/>
</dbReference>
<dbReference type="GO" id="GO:0004252">
    <property type="term" value="F:serine-type endopeptidase activity"/>
    <property type="evidence" value="ECO:0007669"/>
    <property type="project" value="InterPro"/>
</dbReference>
<dbReference type="CDD" id="cd00306">
    <property type="entry name" value="Peptidases_S8_S53"/>
    <property type="match status" value="1"/>
</dbReference>